<evidence type="ECO:0000256" key="1">
    <source>
        <dbReference type="ARBA" id="ARBA00005964"/>
    </source>
</evidence>
<keyword evidence="8" id="KW-1185">Reference proteome</keyword>
<keyword evidence="4" id="KW-0732">Signal</keyword>
<keyword evidence="3 4" id="KW-0378">Hydrolase</keyword>
<protein>
    <recommendedName>
        <fullName evidence="4">Carboxylic ester hydrolase</fullName>
        <ecNumber evidence="4">3.1.1.-</ecNumber>
    </recommendedName>
</protein>
<sequence>MRSNLLLVALLSQLHSSWGQTFSLPTVNLGYASYQGLVNPETQNTEFLGIRYAAAPTGNLRWRKPQPPGHQVGLQLANAQPNICPQAPPGTSSSNPYAGLSSTQTSDGATPEQTALETRQLPVDPSGTEDCLFLNVYAPGSTLNETSNLPVIVWIHGGGYILGSASGLAPGLGGPYDGNDLIRRSGGNVIVVVIQYRLGLFGFLAGAQVKKNGVLNAGLLDQQFALKWVQRHITKFGGDPSKVTIWGESAGAGSVLQQLIANGGSTSPPLFRSAILSSTFLPPQFPFNHPTPEIIYSRALELTGCADGDCETQLSCLRSVDMDVLQAANVQLNNDAFSGTFAFVPVIDGSFIREDPTQSLSNGRVNTRHILAVSNGAEGPLFVNPAVTPESTPLGDYLLKLFPRLRAQDVTEISNHYNWLNTNIERFTEIMAEAIFVCPTYLVLQSANDNAYKALFAVPPALHADDIGYYFPTVVPPGFNNPEFIQAFAQSFVDFTLSQDPNIKQDPTSILPQWPRWTESSPAEMLFNRSGDLPDINTFSTAPSLTERCQFWQSISEFTFQ</sequence>
<feature type="domain" description="Carboxylesterase type B" evidence="6">
    <location>
        <begin position="27"/>
        <end position="532"/>
    </location>
</feature>
<feature type="chain" id="PRO_5023134568" description="Carboxylic ester hydrolase" evidence="4">
    <location>
        <begin position="20"/>
        <end position="561"/>
    </location>
</feature>
<dbReference type="PROSITE" id="PS00122">
    <property type="entry name" value="CARBOXYLESTERASE_B_1"/>
    <property type="match status" value="1"/>
</dbReference>
<name>A0A5C3L6S3_COPMA</name>
<dbReference type="InterPro" id="IPR019819">
    <property type="entry name" value="Carboxylesterase_B_CS"/>
</dbReference>
<dbReference type="OrthoDB" id="408631at2759"/>
<evidence type="ECO:0000256" key="2">
    <source>
        <dbReference type="ARBA" id="ARBA00010515"/>
    </source>
</evidence>
<dbReference type="PANTHER" id="PTHR11559">
    <property type="entry name" value="CARBOXYLESTERASE"/>
    <property type="match status" value="1"/>
</dbReference>
<dbReference type="Proteomes" id="UP000307440">
    <property type="component" value="Unassembled WGS sequence"/>
</dbReference>
<evidence type="ECO:0000259" key="6">
    <source>
        <dbReference type="Pfam" id="PF00135"/>
    </source>
</evidence>
<reference evidence="7 8" key="1">
    <citation type="journal article" date="2019" name="Nat. Ecol. Evol.">
        <title>Megaphylogeny resolves global patterns of mushroom evolution.</title>
        <authorList>
            <person name="Varga T."/>
            <person name="Krizsan K."/>
            <person name="Foldi C."/>
            <person name="Dima B."/>
            <person name="Sanchez-Garcia M."/>
            <person name="Sanchez-Ramirez S."/>
            <person name="Szollosi G.J."/>
            <person name="Szarkandi J.G."/>
            <person name="Papp V."/>
            <person name="Albert L."/>
            <person name="Andreopoulos W."/>
            <person name="Angelini C."/>
            <person name="Antonin V."/>
            <person name="Barry K.W."/>
            <person name="Bougher N.L."/>
            <person name="Buchanan P."/>
            <person name="Buyck B."/>
            <person name="Bense V."/>
            <person name="Catcheside P."/>
            <person name="Chovatia M."/>
            <person name="Cooper J."/>
            <person name="Damon W."/>
            <person name="Desjardin D."/>
            <person name="Finy P."/>
            <person name="Geml J."/>
            <person name="Haridas S."/>
            <person name="Hughes K."/>
            <person name="Justo A."/>
            <person name="Karasinski D."/>
            <person name="Kautmanova I."/>
            <person name="Kiss B."/>
            <person name="Kocsube S."/>
            <person name="Kotiranta H."/>
            <person name="LaButti K.M."/>
            <person name="Lechner B.E."/>
            <person name="Liimatainen K."/>
            <person name="Lipzen A."/>
            <person name="Lukacs Z."/>
            <person name="Mihaltcheva S."/>
            <person name="Morgado L.N."/>
            <person name="Niskanen T."/>
            <person name="Noordeloos M.E."/>
            <person name="Ohm R.A."/>
            <person name="Ortiz-Santana B."/>
            <person name="Ovrebo C."/>
            <person name="Racz N."/>
            <person name="Riley R."/>
            <person name="Savchenko A."/>
            <person name="Shiryaev A."/>
            <person name="Soop K."/>
            <person name="Spirin V."/>
            <person name="Szebenyi C."/>
            <person name="Tomsovsky M."/>
            <person name="Tulloss R.E."/>
            <person name="Uehling J."/>
            <person name="Grigoriev I.V."/>
            <person name="Vagvolgyi C."/>
            <person name="Papp T."/>
            <person name="Martin F.M."/>
            <person name="Miettinen O."/>
            <person name="Hibbett D.S."/>
            <person name="Nagy L.G."/>
        </authorList>
    </citation>
    <scope>NUCLEOTIDE SEQUENCE [LARGE SCALE GENOMIC DNA]</scope>
    <source>
        <strain evidence="7 8">CBS 121175</strain>
    </source>
</reference>
<dbReference type="PROSITE" id="PS00941">
    <property type="entry name" value="CARBOXYLESTERASE_B_2"/>
    <property type="match status" value="1"/>
</dbReference>
<evidence type="ECO:0000313" key="8">
    <source>
        <dbReference type="Proteomes" id="UP000307440"/>
    </source>
</evidence>
<gene>
    <name evidence="7" type="ORF">FA15DRAFT_613374</name>
</gene>
<dbReference type="EC" id="3.1.1.-" evidence="4"/>
<dbReference type="InterPro" id="IPR019826">
    <property type="entry name" value="Carboxylesterase_B_AS"/>
</dbReference>
<dbReference type="GO" id="GO:0016787">
    <property type="term" value="F:hydrolase activity"/>
    <property type="evidence" value="ECO:0007669"/>
    <property type="project" value="UniProtKB-KW"/>
</dbReference>
<proteinExistence type="inferred from homology"/>
<feature type="signal peptide" evidence="4">
    <location>
        <begin position="1"/>
        <end position="19"/>
    </location>
</feature>
<dbReference type="InterPro" id="IPR002018">
    <property type="entry name" value="CarbesteraseB"/>
</dbReference>
<comment type="similarity">
    <text evidence="1 4">Belongs to the type-B carboxylesterase/lipase family.</text>
</comment>
<dbReference type="AlphaFoldDB" id="A0A5C3L6S3"/>
<dbReference type="PROSITE" id="PS01173">
    <property type="entry name" value="LIPASE_GDXG_HIS"/>
    <property type="match status" value="1"/>
</dbReference>
<dbReference type="SUPFAM" id="SSF53474">
    <property type="entry name" value="alpha/beta-Hydrolases"/>
    <property type="match status" value="1"/>
</dbReference>
<feature type="region of interest" description="Disordered" evidence="5">
    <location>
        <begin position="80"/>
        <end position="115"/>
    </location>
</feature>
<accession>A0A5C3L6S3</accession>
<dbReference type="Pfam" id="PF00135">
    <property type="entry name" value="COesterase"/>
    <property type="match status" value="1"/>
</dbReference>
<dbReference type="InterPro" id="IPR029058">
    <property type="entry name" value="AB_hydrolase_fold"/>
</dbReference>
<evidence type="ECO:0000256" key="5">
    <source>
        <dbReference type="SAM" id="MobiDB-lite"/>
    </source>
</evidence>
<dbReference type="EMBL" id="ML210161">
    <property type="protein sequence ID" value="TFK27826.1"/>
    <property type="molecule type" value="Genomic_DNA"/>
</dbReference>
<dbReference type="STRING" id="230819.A0A5C3L6S3"/>
<dbReference type="InterPro" id="IPR050309">
    <property type="entry name" value="Type-B_Carboxylest/Lipase"/>
</dbReference>
<evidence type="ECO:0000313" key="7">
    <source>
        <dbReference type="EMBL" id="TFK27826.1"/>
    </source>
</evidence>
<dbReference type="InterPro" id="IPR002168">
    <property type="entry name" value="Lipase_GDXG_HIS_AS"/>
</dbReference>
<dbReference type="Gene3D" id="3.40.50.1820">
    <property type="entry name" value="alpha/beta hydrolase"/>
    <property type="match status" value="1"/>
</dbReference>
<comment type="similarity">
    <text evidence="2">Belongs to the 'GDXG' lipolytic enzyme family.</text>
</comment>
<evidence type="ECO:0000256" key="3">
    <source>
        <dbReference type="ARBA" id="ARBA00022801"/>
    </source>
</evidence>
<evidence type="ECO:0000256" key="4">
    <source>
        <dbReference type="RuleBase" id="RU361235"/>
    </source>
</evidence>
<organism evidence="7 8">
    <name type="scientific">Coprinopsis marcescibilis</name>
    <name type="common">Agaric fungus</name>
    <name type="synonym">Psathyrella marcescibilis</name>
    <dbReference type="NCBI Taxonomy" id="230819"/>
    <lineage>
        <taxon>Eukaryota</taxon>
        <taxon>Fungi</taxon>
        <taxon>Dikarya</taxon>
        <taxon>Basidiomycota</taxon>
        <taxon>Agaricomycotina</taxon>
        <taxon>Agaricomycetes</taxon>
        <taxon>Agaricomycetidae</taxon>
        <taxon>Agaricales</taxon>
        <taxon>Agaricineae</taxon>
        <taxon>Psathyrellaceae</taxon>
        <taxon>Coprinopsis</taxon>
    </lineage>
</organism>